<gene>
    <name evidence="1" type="ORF">SAMN04488241_1013</name>
</gene>
<dbReference type="Proteomes" id="UP000199586">
    <property type="component" value="Unassembled WGS sequence"/>
</dbReference>
<dbReference type="OrthoDB" id="9067983at2"/>
<evidence type="ECO:0008006" key="3">
    <source>
        <dbReference type="Google" id="ProtNLM"/>
    </source>
</evidence>
<dbReference type="Pfam" id="PF13148">
    <property type="entry name" value="DUF3987"/>
    <property type="match status" value="1"/>
</dbReference>
<dbReference type="AlphaFoldDB" id="A0A1I5PHK0"/>
<dbReference type="EMBL" id="FOXP01000001">
    <property type="protein sequence ID" value="SFP33327.1"/>
    <property type="molecule type" value="Genomic_DNA"/>
</dbReference>
<dbReference type="InterPro" id="IPR025048">
    <property type="entry name" value="DUF3987"/>
</dbReference>
<dbReference type="STRING" id="634430.SAMN04488241_1013"/>
<protein>
    <recommendedName>
        <fullName evidence="3">DNA primase/helicase</fullName>
    </recommendedName>
</protein>
<accession>A0A1I5PHK0</accession>
<reference evidence="1 2" key="1">
    <citation type="submission" date="2016-10" db="EMBL/GenBank/DDBJ databases">
        <authorList>
            <person name="de Groot N.N."/>
        </authorList>
    </citation>
    <scope>NUCLEOTIDE SEQUENCE [LARGE SCALE GENOMIC DNA]</scope>
    <source>
        <strain evidence="1 2">CGMCC 1.9113</strain>
    </source>
</reference>
<evidence type="ECO:0000313" key="2">
    <source>
        <dbReference type="Proteomes" id="UP000199586"/>
    </source>
</evidence>
<evidence type="ECO:0000313" key="1">
    <source>
        <dbReference type="EMBL" id="SFP33327.1"/>
    </source>
</evidence>
<sequence length="503" mass="53785">MSRFAPALAAAEPVNTPEPLPLRRALPPAEPFPLAALGPVLERAARAIMDRVQCPDAIAAQSVLGAASLAAQAHADVIIPATGHARPLSLFLVTVAASGERKSAADGEALEPLRRREEALRDQYARARPSYENAKAAWDEARKKALGKAKGDYAAGRDALERLGPPPVPPLAPMLLVREPTLGGLHKLFGEAEPSLGLFSDEAGGFLGGHGMSEENRLHMAAGLSELWDGAPIRRVRVGDGATILPGRRLAAHLMIQPGVADRLLSNVELGQQGLLSRLLVAAPASLAGTRMQRAADPHSRTALDAYTRRLLDLLELDAPKQDGALKPRRLELDGRAADLWRALADDTERQLGPGGTLEPVRGFANKLAEHAARLAGVIQLTEVPQAGSVGGEAMERGIALARFYAGEALRLFHTGAIPPEVVQAELLLSWLHADWGKPLVGIAHVYQRGPNSIRTKAKARAAIDVLEEHGWLHPMPDGAETDGKRHRDAWRVIPPLSQVSRL</sequence>
<dbReference type="RefSeq" id="WP_093329774.1">
    <property type="nucleotide sequence ID" value="NZ_FOXP01000001.1"/>
</dbReference>
<name>A0A1I5PHK0_9SPHN</name>
<organism evidence="1 2">
    <name type="scientific">Sphingomonas rubra</name>
    <dbReference type="NCBI Taxonomy" id="634430"/>
    <lineage>
        <taxon>Bacteria</taxon>
        <taxon>Pseudomonadati</taxon>
        <taxon>Pseudomonadota</taxon>
        <taxon>Alphaproteobacteria</taxon>
        <taxon>Sphingomonadales</taxon>
        <taxon>Sphingomonadaceae</taxon>
        <taxon>Sphingomonas</taxon>
    </lineage>
</organism>
<proteinExistence type="predicted"/>
<keyword evidence="2" id="KW-1185">Reference proteome</keyword>